<evidence type="ECO:0000256" key="1">
    <source>
        <dbReference type="SAM" id="SignalP"/>
    </source>
</evidence>
<dbReference type="EMBL" id="FQXS01000008">
    <property type="protein sequence ID" value="SHH75078.1"/>
    <property type="molecule type" value="Genomic_DNA"/>
</dbReference>
<organism evidence="2 3">
    <name type="scientific">Desulfofustis glycolicus DSM 9705</name>
    <dbReference type="NCBI Taxonomy" id="1121409"/>
    <lineage>
        <taxon>Bacteria</taxon>
        <taxon>Pseudomonadati</taxon>
        <taxon>Thermodesulfobacteriota</taxon>
        <taxon>Desulfobulbia</taxon>
        <taxon>Desulfobulbales</taxon>
        <taxon>Desulfocapsaceae</taxon>
        <taxon>Desulfofustis</taxon>
    </lineage>
</organism>
<protein>
    <recommendedName>
        <fullName evidence="4">DUF3859 domain-containing protein</fullName>
    </recommendedName>
</protein>
<feature type="signal peptide" evidence="1">
    <location>
        <begin position="1"/>
        <end position="23"/>
    </location>
</feature>
<proteinExistence type="predicted"/>
<sequence>MRGLLLLSSMVLLMVLCATGPGAAGVDCEARMYRNAVFTEPQTEFSPYDKIFIVIECDGLRAGPQVMHANWIHEKRGLVRSNKHEFIQQEDGKRSVYFWFKLMRRGPLASTLFNKDFHEENFGGWLVEVYLNDEPILSRGFSITP</sequence>
<feature type="chain" id="PRO_5012883855" description="DUF3859 domain-containing protein" evidence="1">
    <location>
        <begin position="24"/>
        <end position="145"/>
    </location>
</feature>
<accession>A0A1M5VIR4</accession>
<dbReference type="RefSeq" id="WP_143165958.1">
    <property type="nucleotide sequence ID" value="NZ_FQXS01000008.1"/>
</dbReference>
<evidence type="ECO:0000313" key="3">
    <source>
        <dbReference type="Proteomes" id="UP000184139"/>
    </source>
</evidence>
<keyword evidence="1" id="KW-0732">Signal</keyword>
<evidence type="ECO:0000313" key="2">
    <source>
        <dbReference type="EMBL" id="SHH75078.1"/>
    </source>
</evidence>
<reference evidence="2 3" key="1">
    <citation type="submission" date="2016-11" db="EMBL/GenBank/DDBJ databases">
        <authorList>
            <person name="Jaros S."/>
            <person name="Januszkiewicz K."/>
            <person name="Wedrychowicz H."/>
        </authorList>
    </citation>
    <scope>NUCLEOTIDE SEQUENCE [LARGE SCALE GENOMIC DNA]</scope>
    <source>
        <strain evidence="2 3">DSM 9705</strain>
    </source>
</reference>
<dbReference type="OrthoDB" id="9986035at2"/>
<dbReference type="AlphaFoldDB" id="A0A1M5VIR4"/>
<dbReference type="Proteomes" id="UP000184139">
    <property type="component" value="Unassembled WGS sequence"/>
</dbReference>
<keyword evidence="3" id="KW-1185">Reference proteome</keyword>
<name>A0A1M5VIR4_9BACT</name>
<gene>
    <name evidence="2" type="ORF">SAMN02745124_01723</name>
</gene>
<evidence type="ECO:0008006" key="4">
    <source>
        <dbReference type="Google" id="ProtNLM"/>
    </source>
</evidence>